<dbReference type="Pfam" id="PF06170">
    <property type="entry name" value="DUF983"/>
    <property type="match status" value="1"/>
</dbReference>
<evidence type="ECO:0008006" key="3">
    <source>
        <dbReference type="Google" id="ProtNLM"/>
    </source>
</evidence>
<keyword evidence="1" id="KW-0472">Membrane</keyword>
<evidence type="ECO:0000256" key="1">
    <source>
        <dbReference type="SAM" id="Phobius"/>
    </source>
</evidence>
<keyword evidence="1" id="KW-1133">Transmembrane helix</keyword>
<proteinExistence type="predicted"/>
<feature type="transmembrane region" description="Helical" evidence="1">
    <location>
        <begin position="56"/>
        <end position="76"/>
    </location>
</feature>
<dbReference type="EMBL" id="UINC01111777">
    <property type="protein sequence ID" value="SVC80237.1"/>
    <property type="molecule type" value="Genomic_DNA"/>
</dbReference>
<sequence length="127" mass="13643">MARLGCSSVSLFRSGITCRCPRCGRGHLFSGYLTVVDQCASCGLEFQGQDAADGPAVFVILILGFVVVGGAALFEVTVGPPMWLHLLIWTPTIIGGSIFLLRPFKSFMIALHFKYGLLRTTDSDEGA</sequence>
<protein>
    <recommendedName>
        <fullName evidence="3">DUF983 domain-containing protein</fullName>
    </recommendedName>
</protein>
<dbReference type="InterPro" id="IPR009325">
    <property type="entry name" value="DUF983"/>
</dbReference>
<gene>
    <name evidence="2" type="ORF">METZ01_LOCUS333091</name>
</gene>
<feature type="transmembrane region" description="Helical" evidence="1">
    <location>
        <begin position="82"/>
        <end position="101"/>
    </location>
</feature>
<name>A0A382Q5B6_9ZZZZ</name>
<organism evidence="2">
    <name type="scientific">marine metagenome</name>
    <dbReference type="NCBI Taxonomy" id="408172"/>
    <lineage>
        <taxon>unclassified sequences</taxon>
        <taxon>metagenomes</taxon>
        <taxon>ecological metagenomes</taxon>
    </lineage>
</organism>
<accession>A0A382Q5B6</accession>
<keyword evidence="1" id="KW-0812">Transmembrane</keyword>
<dbReference type="AlphaFoldDB" id="A0A382Q5B6"/>
<evidence type="ECO:0000313" key="2">
    <source>
        <dbReference type="EMBL" id="SVC80237.1"/>
    </source>
</evidence>
<reference evidence="2" key="1">
    <citation type="submission" date="2018-05" db="EMBL/GenBank/DDBJ databases">
        <authorList>
            <person name="Lanie J.A."/>
            <person name="Ng W.-L."/>
            <person name="Kazmierczak K.M."/>
            <person name="Andrzejewski T.M."/>
            <person name="Davidsen T.M."/>
            <person name="Wayne K.J."/>
            <person name="Tettelin H."/>
            <person name="Glass J.I."/>
            <person name="Rusch D."/>
            <person name="Podicherti R."/>
            <person name="Tsui H.-C.T."/>
            <person name="Winkler M.E."/>
        </authorList>
    </citation>
    <scope>NUCLEOTIDE SEQUENCE</scope>
</reference>